<dbReference type="SUPFAM" id="SSF89733">
    <property type="entry name" value="L-sulfolactate dehydrogenase-like"/>
    <property type="match status" value="1"/>
</dbReference>
<accession>A0A840NFS2</accession>
<proteinExistence type="inferred from homology"/>
<evidence type="ECO:0000256" key="1">
    <source>
        <dbReference type="ARBA" id="ARBA00006056"/>
    </source>
</evidence>
<dbReference type="Gene3D" id="1.10.1530.10">
    <property type="match status" value="1"/>
</dbReference>
<dbReference type="EMBL" id="JACHIV010000001">
    <property type="protein sequence ID" value="MBB5069831.1"/>
    <property type="molecule type" value="Genomic_DNA"/>
</dbReference>
<reference evidence="3 4" key="1">
    <citation type="submission" date="2020-08" db="EMBL/GenBank/DDBJ databases">
        <title>Sequencing the genomes of 1000 actinobacteria strains.</title>
        <authorList>
            <person name="Klenk H.-P."/>
        </authorList>
    </citation>
    <scope>NUCLEOTIDE SEQUENCE [LARGE SCALE GENOMIC DNA]</scope>
    <source>
        <strain evidence="3 4">DSM 45582</strain>
    </source>
</reference>
<comment type="caution">
    <text evidence="3">The sequence shown here is derived from an EMBL/GenBank/DDBJ whole genome shotgun (WGS) entry which is preliminary data.</text>
</comment>
<dbReference type="InterPro" id="IPR003767">
    <property type="entry name" value="Malate/L-lactate_DH-like"/>
</dbReference>
<dbReference type="Proteomes" id="UP000580474">
    <property type="component" value="Unassembled WGS sequence"/>
</dbReference>
<dbReference type="RefSeq" id="WP_184479459.1">
    <property type="nucleotide sequence ID" value="NZ_JACHIV010000001.1"/>
</dbReference>
<dbReference type="InterPro" id="IPR036111">
    <property type="entry name" value="Mal/L-sulfo/L-lacto_DH-like_sf"/>
</dbReference>
<comment type="similarity">
    <text evidence="1">Belongs to the LDH2/MDH2 oxidoreductase family.</text>
</comment>
<gene>
    <name evidence="3" type="ORF">BJ969_002919</name>
</gene>
<dbReference type="PANTHER" id="PTHR11091">
    <property type="entry name" value="OXIDOREDUCTASE-RELATED"/>
    <property type="match status" value="1"/>
</dbReference>
<dbReference type="AlphaFoldDB" id="A0A840NFS2"/>
<dbReference type="PANTHER" id="PTHR11091:SF0">
    <property type="entry name" value="MALATE DEHYDROGENASE"/>
    <property type="match status" value="1"/>
</dbReference>
<keyword evidence="2" id="KW-0560">Oxidoreductase</keyword>
<sequence length="373" mass="38756">MTLLPEIAHSGDRTTVSHADLHAFTARVFAEHGIPDRRAHLAADALCYGDLCGFDSHGLFNLARLYLPLLKSGRIDPAAQLRALTDLGACAVVDARRALGLWAAAEAADSAAERAAEHGIGMVSVRGGTHFGCAGFHAARVADRGMIGIVASNCGGQRIARPPLGALTMLGTNPLSVAAPALDDHPFVLDMSTTVVPTGKVRVAASSGERVPAGWLTDDTGAAVTDPAEFDRGTAHLRWLGGDPDTGSHKGFGLGLVVELLSALLPGAGLGPAPEALHGDGGPHGRDDDIGYFVLAIAPDLLRPEGEFAADARSLFGTLLDCPPAASGDAVRYPGWHEAELAARRRRDGVPLRPRLHRELVELGLPDTGGGAR</sequence>
<evidence type="ECO:0000256" key="2">
    <source>
        <dbReference type="ARBA" id="ARBA00023002"/>
    </source>
</evidence>
<dbReference type="InterPro" id="IPR043143">
    <property type="entry name" value="Mal/L-sulf/L-lact_DH-like_NADP"/>
</dbReference>
<dbReference type="Gene3D" id="3.30.1370.60">
    <property type="entry name" value="Hypothetical oxidoreductase yiak, domain 2"/>
    <property type="match status" value="1"/>
</dbReference>
<name>A0A840NFS2_9PSEU</name>
<evidence type="ECO:0000313" key="4">
    <source>
        <dbReference type="Proteomes" id="UP000580474"/>
    </source>
</evidence>
<dbReference type="GO" id="GO:0016491">
    <property type="term" value="F:oxidoreductase activity"/>
    <property type="evidence" value="ECO:0007669"/>
    <property type="project" value="UniProtKB-KW"/>
</dbReference>
<dbReference type="InterPro" id="IPR043144">
    <property type="entry name" value="Mal/L-sulf/L-lact_DH-like_ah"/>
</dbReference>
<dbReference type="Pfam" id="PF02615">
    <property type="entry name" value="Ldh_2"/>
    <property type="match status" value="1"/>
</dbReference>
<organism evidence="3 4">
    <name type="scientific">Saccharopolyspora gloriosae</name>
    <dbReference type="NCBI Taxonomy" id="455344"/>
    <lineage>
        <taxon>Bacteria</taxon>
        <taxon>Bacillati</taxon>
        <taxon>Actinomycetota</taxon>
        <taxon>Actinomycetes</taxon>
        <taxon>Pseudonocardiales</taxon>
        <taxon>Pseudonocardiaceae</taxon>
        <taxon>Saccharopolyspora</taxon>
    </lineage>
</organism>
<keyword evidence="4" id="KW-1185">Reference proteome</keyword>
<protein>
    <submittedName>
        <fullName evidence="3">LDH2 family malate/lactate/ureidoglycolate dehydrogenase</fullName>
    </submittedName>
</protein>
<evidence type="ECO:0000313" key="3">
    <source>
        <dbReference type="EMBL" id="MBB5069831.1"/>
    </source>
</evidence>